<protein>
    <submittedName>
        <fullName evidence="7">Polysaccharide biosynthesis protein</fullName>
    </submittedName>
</protein>
<evidence type="ECO:0000256" key="3">
    <source>
        <dbReference type="ARBA" id="ARBA00022692"/>
    </source>
</evidence>
<feature type="transmembrane region" description="Helical" evidence="6">
    <location>
        <begin position="289"/>
        <end position="310"/>
    </location>
</feature>
<keyword evidence="5 6" id="KW-0472">Membrane</keyword>
<keyword evidence="3 6" id="KW-0812">Transmembrane</keyword>
<dbReference type="GO" id="GO:0005886">
    <property type="term" value="C:plasma membrane"/>
    <property type="evidence" value="ECO:0007669"/>
    <property type="project" value="UniProtKB-SubCell"/>
</dbReference>
<feature type="transmembrane region" description="Helical" evidence="6">
    <location>
        <begin position="442"/>
        <end position="461"/>
    </location>
</feature>
<organism evidence="7 8">
    <name type="scientific">Collinsella aerofaciens</name>
    <dbReference type="NCBI Taxonomy" id="74426"/>
    <lineage>
        <taxon>Bacteria</taxon>
        <taxon>Bacillati</taxon>
        <taxon>Actinomycetota</taxon>
        <taxon>Coriobacteriia</taxon>
        <taxon>Coriobacteriales</taxon>
        <taxon>Coriobacteriaceae</taxon>
        <taxon>Collinsella</taxon>
    </lineage>
</organism>
<evidence type="ECO:0000313" key="7">
    <source>
        <dbReference type="EMBL" id="VWL89092.1"/>
    </source>
</evidence>
<dbReference type="PANTHER" id="PTHR30250">
    <property type="entry name" value="PST FAMILY PREDICTED COLANIC ACID TRANSPORTER"/>
    <property type="match status" value="1"/>
</dbReference>
<evidence type="ECO:0000256" key="5">
    <source>
        <dbReference type="ARBA" id="ARBA00023136"/>
    </source>
</evidence>
<name>A0A5K1IM64_9ACTN</name>
<feature type="transmembrane region" description="Helical" evidence="6">
    <location>
        <begin position="322"/>
        <end position="347"/>
    </location>
</feature>
<comment type="subcellular location">
    <subcellularLocation>
        <location evidence="1">Cell membrane</location>
        <topology evidence="1">Multi-pass membrane protein</topology>
    </subcellularLocation>
</comment>
<feature type="transmembrane region" description="Helical" evidence="6">
    <location>
        <begin position="88"/>
        <end position="108"/>
    </location>
</feature>
<dbReference type="RefSeq" id="WP_156062890.1">
    <property type="nucleotide sequence ID" value="NZ_CABWIH010000022.1"/>
</dbReference>
<evidence type="ECO:0000256" key="4">
    <source>
        <dbReference type="ARBA" id="ARBA00022989"/>
    </source>
</evidence>
<feature type="transmembrane region" description="Helical" evidence="6">
    <location>
        <begin position="415"/>
        <end position="436"/>
    </location>
</feature>
<feature type="transmembrane region" description="Helical" evidence="6">
    <location>
        <begin position="12"/>
        <end position="35"/>
    </location>
</feature>
<dbReference type="AlphaFoldDB" id="A0A5K1IM64"/>
<dbReference type="InterPro" id="IPR050833">
    <property type="entry name" value="Poly_Biosynth_Transport"/>
</dbReference>
<feature type="transmembrane region" description="Helical" evidence="6">
    <location>
        <begin position="144"/>
        <end position="166"/>
    </location>
</feature>
<sequence>MAGYRSFAKNVGLLTIANFGTKILSFLLVPLYTSILSTADYGTYDLALNTVGVLVPLLTQNIVDAVLRFSMDRGVSKSDVLSVGIKHFLVSLVPVGIILLVNSVLGISPELVTLAPLVLFLYVSQALSGIVLYYVRGANRFSDIAVSSVMCSALIIGCNILFLVVFQWGLTGYFLANIIGPSLQSIYLLGRVGLHGVNPFGADWNLEREMLSYSRPMIANSIAWWVNNVSDRYVVTFFCGVAANGIYSVASKIPSILSVVQSIVGQAWTISAVEEFDPDDSNGFFSNMYAAYNCVMVVVCSLIVACNLILAKILYANDFFSAWQFAPFLTISIVFGALAGYVGGVLAAVKDSKEFARSSVIGAVVNILLNLITVPFVGALGAAVATLISYWITWFLRMRKLRSYMKIRVNIARDYLSYLLLVFQAVLFFTPMDLMLIHAVEAVLFISIVVLYQKELLAAFYKGRLLVKKGRSNG</sequence>
<dbReference type="InterPro" id="IPR002797">
    <property type="entry name" value="Polysacc_synth"/>
</dbReference>
<evidence type="ECO:0000256" key="1">
    <source>
        <dbReference type="ARBA" id="ARBA00004651"/>
    </source>
</evidence>
<keyword evidence="2" id="KW-1003">Cell membrane</keyword>
<dbReference type="Proteomes" id="UP000330807">
    <property type="component" value="Unassembled WGS sequence"/>
</dbReference>
<dbReference type="Pfam" id="PF01943">
    <property type="entry name" value="Polysacc_synt"/>
    <property type="match status" value="1"/>
</dbReference>
<gene>
    <name evidence="7" type="ORF">LMKDKBCB_01131</name>
</gene>
<reference evidence="7 8" key="1">
    <citation type="submission" date="2019-10" db="EMBL/GenBank/DDBJ databases">
        <authorList>
            <person name="Wolf R A."/>
        </authorList>
    </citation>
    <scope>NUCLEOTIDE SEQUENCE [LARGE SCALE GENOMIC DNA]</scope>
    <source>
        <strain evidence="7">Collinsella_aerofaciens_AK_138A</strain>
    </source>
</reference>
<dbReference type="EMBL" id="CABWIH010000022">
    <property type="protein sequence ID" value="VWL89092.1"/>
    <property type="molecule type" value="Genomic_DNA"/>
</dbReference>
<proteinExistence type="predicted"/>
<evidence type="ECO:0000313" key="8">
    <source>
        <dbReference type="Proteomes" id="UP000330807"/>
    </source>
</evidence>
<feature type="transmembrane region" description="Helical" evidence="6">
    <location>
        <begin position="114"/>
        <end position="135"/>
    </location>
</feature>
<accession>A0A5K1IM64</accession>
<dbReference type="PANTHER" id="PTHR30250:SF11">
    <property type="entry name" value="O-ANTIGEN TRANSPORTER-RELATED"/>
    <property type="match status" value="1"/>
</dbReference>
<feature type="transmembrane region" description="Helical" evidence="6">
    <location>
        <begin position="367"/>
        <end position="394"/>
    </location>
</feature>
<keyword evidence="4 6" id="KW-1133">Transmembrane helix</keyword>
<evidence type="ECO:0000256" key="6">
    <source>
        <dbReference type="SAM" id="Phobius"/>
    </source>
</evidence>
<evidence type="ECO:0000256" key="2">
    <source>
        <dbReference type="ARBA" id="ARBA00022475"/>
    </source>
</evidence>